<reference evidence="2" key="1">
    <citation type="submission" date="2022-10" db="EMBL/GenBank/DDBJ databases">
        <title>Tapping the CABI collections for fungal endophytes: first genome assemblies for Collariella, Neodidymelliopsis, Ascochyta clinopodiicola, Didymella pomorum, Didymosphaeria variabile, Neocosmospora piperis and Neocucurbitaria cava.</title>
        <authorList>
            <person name="Hill R."/>
        </authorList>
    </citation>
    <scope>NUCLEOTIDE SEQUENCE</scope>
    <source>
        <strain evidence="2">IMI 355082</strain>
    </source>
</reference>
<evidence type="ECO:0000256" key="1">
    <source>
        <dbReference type="SAM" id="MobiDB-lite"/>
    </source>
</evidence>
<proteinExistence type="predicted"/>
<dbReference type="OrthoDB" id="5219111at2759"/>
<sequence length="351" mass="39070">MSSYAKGANPLWGAGSSAFSTTSAPQHQQHRRQTWASVTWATGQSIISGMLSPNKKDFDVGQHNRNEYHTFRDEILMGPPAYDSIVSPRTRPGSSSRRALPARMNSLSQSQSQQPQSQLVKAPPAQPASLPRHQALNLPPLPRLLGLENLDEWDDMLHRTLRLHGLIEYINPGVPEPNASSSLTHEEWASNCAAVCLLIVGSLSSDVRDTLTAFGYEASDLSPAALHALVREALPKAAGEDVSSWMRELSTISPGERRFEGSLREYCLRVAYLRRRLYQAEPQPNDNLVLVMAVLGLARCERYEGYSFTLGRELERGALSWGRLMSDLAGIHGREVRERRERCKARGMEEE</sequence>
<keyword evidence="3" id="KW-1185">Reference proteome</keyword>
<feature type="compositionally biased region" description="Low complexity" evidence="1">
    <location>
        <begin position="106"/>
        <end position="119"/>
    </location>
</feature>
<accession>A0A9W8YP58</accession>
<dbReference type="EMBL" id="JAPEVB010000004">
    <property type="protein sequence ID" value="KAJ4388614.1"/>
    <property type="molecule type" value="Genomic_DNA"/>
</dbReference>
<feature type="region of interest" description="Disordered" evidence="1">
    <location>
        <begin position="16"/>
        <end position="36"/>
    </location>
</feature>
<feature type="region of interest" description="Disordered" evidence="1">
    <location>
        <begin position="79"/>
        <end position="135"/>
    </location>
</feature>
<name>A0A9W8YP58_9PEZI</name>
<comment type="caution">
    <text evidence="2">The sequence shown here is derived from an EMBL/GenBank/DDBJ whole genome shotgun (WGS) entry which is preliminary data.</text>
</comment>
<organism evidence="2 3">
    <name type="scientific">Gnomoniopsis smithogilvyi</name>
    <dbReference type="NCBI Taxonomy" id="1191159"/>
    <lineage>
        <taxon>Eukaryota</taxon>
        <taxon>Fungi</taxon>
        <taxon>Dikarya</taxon>
        <taxon>Ascomycota</taxon>
        <taxon>Pezizomycotina</taxon>
        <taxon>Sordariomycetes</taxon>
        <taxon>Sordariomycetidae</taxon>
        <taxon>Diaporthales</taxon>
        <taxon>Gnomoniaceae</taxon>
        <taxon>Gnomoniopsis</taxon>
    </lineage>
</organism>
<dbReference type="Proteomes" id="UP001140453">
    <property type="component" value="Unassembled WGS sequence"/>
</dbReference>
<gene>
    <name evidence="2" type="ORF">N0V93_006073</name>
</gene>
<protein>
    <submittedName>
        <fullName evidence="2">Uncharacterized protein</fullName>
    </submittedName>
</protein>
<feature type="compositionally biased region" description="Low complexity" evidence="1">
    <location>
        <begin position="87"/>
        <end position="98"/>
    </location>
</feature>
<evidence type="ECO:0000313" key="2">
    <source>
        <dbReference type="EMBL" id="KAJ4388614.1"/>
    </source>
</evidence>
<evidence type="ECO:0000313" key="3">
    <source>
        <dbReference type="Proteomes" id="UP001140453"/>
    </source>
</evidence>
<dbReference type="AlphaFoldDB" id="A0A9W8YP58"/>